<dbReference type="GO" id="GO:0140469">
    <property type="term" value="P:GCN2-mediated signaling"/>
    <property type="evidence" value="ECO:0007669"/>
    <property type="project" value="TreeGrafter"/>
</dbReference>
<protein>
    <recommendedName>
        <fullName evidence="2">Impact N-terminal domain-containing protein</fullName>
    </recommendedName>
</protein>
<dbReference type="SUPFAM" id="SSF54211">
    <property type="entry name" value="Ribosomal protein S5 domain 2-like"/>
    <property type="match status" value="1"/>
</dbReference>
<feature type="domain" description="Impact N-terminal" evidence="2">
    <location>
        <begin position="131"/>
        <end position="236"/>
    </location>
</feature>
<sequence>MRDTILIHRFKESSNENLMLDIPSAIKKVYGVDLKFVRIHRIGPPRRGLVPRTIVGKLEHYDKKEEILQIQRNFRRSSKETPFHVSEQFPAALVEERNHLFELQHVLQCDEDELDKLQEIPVVTSEEKRERGSRFVASGTPVKTYGEVRNFYKMLCSLPRHPQAHHRILVYRFRDKDGKVIDGSMDDREFGAGRNLLKHFEERSHENIPCVITRWYGGEHLGVARFGLMRELVDQVVNDIEK</sequence>
<dbReference type="GO" id="GO:0006446">
    <property type="term" value="P:regulation of translational initiation"/>
    <property type="evidence" value="ECO:0007669"/>
    <property type="project" value="TreeGrafter"/>
</dbReference>
<name>A0A8W8LN73_MAGGI</name>
<dbReference type="PANTHER" id="PTHR16301">
    <property type="entry name" value="IMPACT-RELATED"/>
    <property type="match status" value="1"/>
</dbReference>
<organism evidence="3 4">
    <name type="scientific">Magallana gigas</name>
    <name type="common">Pacific oyster</name>
    <name type="synonym">Crassostrea gigas</name>
    <dbReference type="NCBI Taxonomy" id="29159"/>
    <lineage>
        <taxon>Eukaryota</taxon>
        <taxon>Metazoa</taxon>
        <taxon>Spiralia</taxon>
        <taxon>Lophotrochozoa</taxon>
        <taxon>Mollusca</taxon>
        <taxon>Bivalvia</taxon>
        <taxon>Autobranchia</taxon>
        <taxon>Pteriomorphia</taxon>
        <taxon>Ostreida</taxon>
        <taxon>Ostreoidea</taxon>
        <taxon>Ostreidae</taxon>
        <taxon>Magallana</taxon>
    </lineage>
</organism>
<evidence type="ECO:0000256" key="1">
    <source>
        <dbReference type="ARBA" id="ARBA00007665"/>
    </source>
</evidence>
<evidence type="ECO:0000313" key="3">
    <source>
        <dbReference type="EnsemblMetazoa" id="G28890.1:cds"/>
    </source>
</evidence>
<dbReference type="Pfam" id="PF01205">
    <property type="entry name" value="Impact_N"/>
    <property type="match status" value="1"/>
</dbReference>
<dbReference type="InterPro" id="IPR036956">
    <property type="entry name" value="Impact_N_sf"/>
</dbReference>
<dbReference type="PANTHER" id="PTHR16301:SF25">
    <property type="entry name" value="PROTEIN IMPACT"/>
    <property type="match status" value="1"/>
</dbReference>
<dbReference type="InterPro" id="IPR023582">
    <property type="entry name" value="Impact"/>
</dbReference>
<evidence type="ECO:0000313" key="4">
    <source>
        <dbReference type="Proteomes" id="UP000005408"/>
    </source>
</evidence>
<dbReference type="Gene3D" id="3.30.230.30">
    <property type="entry name" value="Impact, N-terminal domain"/>
    <property type="match status" value="1"/>
</dbReference>
<accession>A0A8W8LN73</accession>
<comment type="similarity">
    <text evidence="1">Belongs to the IMPACT family.</text>
</comment>
<dbReference type="InterPro" id="IPR020568">
    <property type="entry name" value="Ribosomal_Su5_D2-typ_SF"/>
</dbReference>
<keyword evidence="4" id="KW-1185">Reference proteome</keyword>
<dbReference type="AlphaFoldDB" id="A0A8W8LN73"/>
<evidence type="ECO:0000259" key="2">
    <source>
        <dbReference type="Pfam" id="PF01205"/>
    </source>
</evidence>
<proteinExistence type="inferred from homology"/>
<reference evidence="3" key="1">
    <citation type="submission" date="2022-08" db="UniProtKB">
        <authorList>
            <consortium name="EnsemblMetazoa"/>
        </authorList>
    </citation>
    <scope>IDENTIFICATION</scope>
    <source>
        <strain evidence="3">05x7-T-G4-1.051#20</strain>
    </source>
</reference>
<dbReference type="Proteomes" id="UP000005408">
    <property type="component" value="Unassembled WGS sequence"/>
</dbReference>
<dbReference type="EnsemblMetazoa" id="G28890.1">
    <property type="protein sequence ID" value="G28890.1:cds"/>
    <property type="gene ID" value="G28890"/>
</dbReference>
<dbReference type="GO" id="GO:0005737">
    <property type="term" value="C:cytoplasm"/>
    <property type="evidence" value="ECO:0007669"/>
    <property type="project" value="TreeGrafter"/>
</dbReference>
<dbReference type="InterPro" id="IPR001498">
    <property type="entry name" value="Impact_N"/>
</dbReference>